<gene>
    <name evidence="6" type="ORF">G3576_13500</name>
</gene>
<dbReference type="AlphaFoldDB" id="A0A6M1LMJ6"/>
<comment type="subcellular location">
    <subcellularLocation>
        <location evidence="1">Membrane</location>
        <topology evidence="1">Multi-pass membrane protein</topology>
    </subcellularLocation>
</comment>
<feature type="transmembrane region" description="Helical" evidence="5">
    <location>
        <begin position="224"/>
        <end position="247"/>
    </location>
</feature>
<dbReference type="PANTHER" id="PTHR43359">
    <property type="entry name" value="FORMATE HYDROGENLYASE SUBUNIT 4"/>
    <property type="match status" value="1"/>
</dbReference>
<dbReference type="RefSeq" id="WP_164694909.1">
    <property type="nucleotide sequence ID" value="NZ_JAAIKB010000004.1"/>
</dbReference>
<comment type="caution">
    <text evidence="6">The sequence shown here is derived from an EMBL/GenBank/DDBJ whole genome shotgun (WGS) entry which is preliminary data.</text>
</comment>
<protein>
    <submittedName>
        <fullName evidence="6">Formate hydrogenlyase</fullName>
    </submittedName>
</protein>
<keyword evidence="7" id="KW-1185">Reference proteome</keyword>
<feature type="transmembrane region" description="Helical" evidence="5">
    <location>
        <begin position="70"/>
        <end position="90"/>
    </location>
</feature>
<feature type="transmembrane region" description="Helical" evidence="5">
    <location>
        <begin position="12"/>
        <end position="31"/>
    </location>
</feature>
<dbReference type="PANTHER" id="PTHR43359:SF1">
    <property type="entry name" value="FORMATE HYDROGENLYASE SUBUNIT 4-RELATED"/>
    <property type="match status" value="1"/>
</dbReference>
<evidence type="ECO:0000256" key="5">
    <source>
        <dbReference type="SAM" id="Phobius"/>
    </source>
</evidence>
<name>A0A6M1LMJ6_9PROT</name>
<feature type="transmembrane region" description="Helical" evidence="5">
    <location>
        <begin position="171"/>
        <end position="192"/>
    </location>
</feature>
<dbReference type="Pfam" id="PF00146">
    <property type="entry name" value="NADHdh"/>
    <property type="match status" value="1"/>
</dbReference>
<reference evidence="6 7" key="1">
    <citation type="submission" date="2020-03" db="EMBL/GenBank/DDBJ databases">
        <title>Roseomonas stagni sp. nov., isolated from pond water in Japan.</title>
        <authorList>
            <person name="Furuhata K."/>
            <person name="Miyamoto H."/>
            <person name="Goto K."/>
        </authorList>
    </citation>
    <scope>NUCLEOTIDE SEQUENCE [LARGE SCALE GENOMIC DNA]</scope>
    <source>
        <strain evidence="6 7">PeD5</strain>
    </source>
</reference>
<feature type="transmembrane region" description="Helical" evidence="5">
    <location>
        <begin position="144"/>
        <end position="165"/>
    </location>
</feature>
<dbReference type="Proteomes" id="UP000475385">
    <property type="component" value="Unassembled WGS sequence"/>
</dbReference>
<evidence type="ECO:0000256" key="2">
    <source>
        <dbReference type="ARBA" id="ARBA00022692"/>
    </source>
</evidence>
<keyword evidence="4 5" id="KW-0472">Membrane</keyword>
<sequence length="319" mass="32970">MGFLWGLLTQVVHLALMLVAAPLVVGVIRWLKARMMGRIGASPLQPLRDLRKLLLKRPVLAENASWISRAAPYAGAGAALAAVALVPSFARGMAFAPLADLVLIAGLLALGRVAMALAGLDVGTAFGGLGAAREMSFAALAEPALLLAVMSFAILAGTTGLDAIAGTFQEGALGLRVSLGLALVALLAVAVAENARIPVDNPATHLELTMVHEAMILEASGRHLALWEAAAALRLTLWLALLAAIFFPFGTAPSGFAPLGWLVGLVAWVAKIGVLCLALAAFESAIAKMRVFRVPEFLGAALLLGLLGALLLFVSTRLA</sequence>
<evidence type="ECO:0000313" key="7">
    <source>
        <dbReference type="Proteomes" id="UP000475385"/>
    </source>
</evidence>
<keyword evidence="3 5" id="KW-1133">Transmembrane helix</keyword>
<organism evidence="6 7">
    <name type="scientific">Falsiroseomonas algicola</name>
    <dbReference type="NCBI Taxonomy" id="2716930"/>
    <lineage>
        <taxon>Bacteria</taxon>
        <taxon>Pseudomonadati</taxon>
        <taxon>Pseudomonadota</taxon>
        <taxon>Alphaproteobacteria</taxon>
        <taxon>Acetobacterales</taxon>
        <taxon>Roseomonadaceae</taxon>
        <taxon>Falsiroseomonas</taxon>
    </lineage>
</organism>
<feature type="transmembrane region" description="Helical" evidence="5">
    <location>
        <begin position="102"/>
        <end position="132"/>
    </location>
</feature>
<dbReference type="InterPro" id="IPR001694">
    <property type="entry name" value="NADH_UbQ_OxRdtase_su1/FPO"/>
</dbReference>
<dbReference type="GO" id="GO:0005886">
    <property type="term" value="C:plasma membrane"/>
    <property type="evidence" value="ECO:0007669"/>
    <property type="project" value="TreeGrafter"/>
</dbReference>
<feature type="transmembrane region" description="Helical" evidence="5">
    <location>
        <begin position="294"/>
        <end position="314"/>
    </location>
</feature>
<proteinExistence type="predicted"/>
<keyword evidence="2 5" id="KW-0812">Transmembrane</keyword>
<evidence type="ECO:0000313" key="6">
    <source>
        <dbReference type="EMBL" id="NGM21034.1"/>
    </source>
</evidence>
<dbReference type="InterPro" id="IPR052561">
    <property type="entry name" value="ComplexI_Subunit1"/>
</dbReference>
<evidence type="ECO:0000256" key="3">
    <source>
        <dbReference type="ARBA" id="ARBA00022989"/>
    </source>
</evidence>
<accession>A0A6M1LMJ6</accession>
<dbReference type="EMBL" id="JAAIKB010000004">
    <property type="protein sequence ID" value="NGM21034.1"/>
    <property type="molecule type" value="Genomic_DNA"/>
</dbReference>
<evidence type="ECO:0000256" key="4">
    <source>
        <dbReference type="ARBA" id="ARBA00023136"/>
    </source>
</evidence>
<evidence type="ECO:0000256" key="1">
    <source>
        <dbReference type="ARBA" id="ARBA00004141"/>
    </source>
</evidence>
<feature type="transmembrane region" description="Helical" evidence="5">
    <location>
        <begin position="259"/>
        <end position="282"/>
    </location>
</feature>